<evidence type="ECO:0000313" key="2">
    <source>
        <dbReference type="EnsemblMetazoa" id="HelroP183415"/>
    </source>
</evidence>
<dbReference type="EMBL" id="KB095847">
    <property type="protein sequence ID" value="ESO11175.1"/>
    <property type="molecule type" value="Genomic_DNA"/>
</dbReference>
<reference evidence="3" key="1">
    <citation type="submission" date="2012-12" db="EMBL/GenBank/DDBJ databases">
        <authorList>
            <person name="Hellsten U."/>
            <person name="Grimwood J."/>
            <person name="Chapman J.A."/>
            <person name="Shapiro H."/>
            <person name="Aerts A."/>
            <person name="Otillar R.P."/>
            <person name="Terry A.Y."/>
            <person name="Boore J.L."/>
            <person name="Simakov O."/>
            <person name="Marletaz F."/>
            <person name="Cho S.-J."/>
            <person name="Edsinger-Gonzales E."/>
            <person name="Havlak P."/>
            <person name="Kuo D.-H."/>
            <person name="Larsson T."/>
            <person name="Lv J."/>
            <person name="Arendt D."/>
            <person name="Savage R."/>
            <person name="Osoegawa K."/>
            <person name="de Jong P."/>
            <person name="Lindberg D.R."/>
            <person name="Seaver E.C."/>
            <person name="Weisblat D.A."/>
            <person name="Putnam N.H."/>
            <person name="Grigoriev I.V."/>
            <person name="Rokhsar D.S."/>
        </authorList>
    </citation>
    <scope>NUCLEOTIDE SEQUENCE</scope>
</reference>
<dbReference type="CTD" id="20209016"/>
<evidence type="ECO:0000313" key="1">
    <source>
        <dbReference type="EMBL" id="ESO11175.1"/>
    </source>
</evidence>
<gene>
    <name evidence="2" type="primary">20209016</name>
    <name evidence="1" type="ORF">HELRODRAFT_183415</name>
</gene>
<organism evidence="2 3">
    <name type="scientific">Helobdella robusta</name>
    <name type="common">Californian leech</name>
    <dbReference type="NCBI Taxonomy" id="6412"/>
    <lineage>
        <taxon>Eukaryota</taxon>
        <taxon>Metazoa</taxon>
        <taxon>Spiralia</taxon>
        <taxon>Lophotrochozoa</taxon>
        <taxon>Annelida</taxon>
        <taxon>Clitellata</taxon>
        <taxon>Hirudinea</taxon>
        <taxon>Rhynchobdellida</taxon>
        <taxon>Glossiphoniidae</taxon>
        <taxon>Helobdella</taxon>
    </lineage>
</organism>
<sequence>MILFFIIFSQTSCTDNFDKETQSKRHFEKFSGVLPMIMKPGSSLFPTYVIILLALAMASNKLSVVDAFRCHFCAGGVANCNQISLIDVRDSGKICQSENSCSITLNVNGHQAKVPI</sequence>
<reference evidence="2" key="3">
    <citation type="submission" date="2015-06" db="UniProtKB">
        <authorList>
            <consortium name="EnsemblMetazoa"/>
        </authorList>
    </citation>
    <scope>IDENTIFICATION</scope>
</reference>
<reference evidence="1 3" key="2">
    <citation type="journal article" date="2013" name="Nature">
        <title>Insights into bilaterian evolution from three spiralian genomes.</title>
        <authorList>
            <person name="Simakov O."/>
            <person name="Marletaz F."/>
            <person name="Cho S.J."/>
            <person name="Edsinger-Gonzales E."/>
            <person name="Havlak P."/>
            <person name="Hellsten U."/>
            <person name="Kuo D.H."/>
            <person name="Larsson T."/>
            <person name="Lv J."/>
            <person name="Arendt D."/>
            <person name="Savage R."/>
            <person name="Osoegawa K."/>
            <person name="de Jong P."/>
            <person name="Grimwood J."/>
            <person name="Chapman J.A."/>
            <person name="Shapiro H."/>
            <person name="Aerts A."/>
            <person name="Otillar R.P."/>
            <person name="Terry A.Y."/>
            <person name="Boore J.L."/>
            <person name="Grigoriev I.V."/>
            <person name="Lindberg D.R."/>
            <person name="Seaver E.C."/>
            <person name="Weisblat D.A."/>
            <person name="Putnam N.H."/>
            <person name="Rokhsar D.S."/>
        </authorList>
    </citation>
    <scope>NUCLEOTIDE SEQUENCE</scope>
</reference>
<dbReference type="HOGENOM" id="CLU_2099471_0_0_1"/>
<name>T1FJL7_HELRO</name>
<accession>T1FJL7</accession>
<dbReference type="RefSeq" id="XP_009010698.1">
    <property type="nucleotide sequence ID" value="XM_009012450.1"/>
</dbReference>
<dbReference type="Proteomes" id="UP000015101">
    <property type="component" value="Unassembled WGS sequence"/>
</dbReference>
<dbReference type="KEGG" id="hro:HELRODRAFT_183415"/>
<dbReference type="EnsemblMetazoa" id="HelroT183415">
    <property type="protein sequence ID" value="HelroP183415"/>
    <property type="gene ID" value="HelroG183415"/>
</dbReference>
<protein>
    <submittedName>
        <fullName evidence="1 2">Uncharacterized protein</fullName>
    </submittedName>
</protein>
<proteinExistence type="predicted"/>
<dbReference type="AlphaFoldDB" id="T1FJL7"/>
<dbReference type="EMBL" id="AMQM01008754">
    <property type="status" value="NOT_ANNOTATED_CDS"/>
    <property type="molecule type" value="Genomic_DNA"/>
</dbReference>
<dbReference type="InParanoid" id="T1FJL7"/>
<evidence type="ECO:0000313" key="3">
    <source>
        <dbReference type="Proteomes" id="UP000015101"/>
    </source>
</evidence>
<keyword evidence="3" id="KW-1185">Reference proteome</keyword>
<dbReference type="GeneID" id="20209016"/>